<keyword evidence="16" id="KW-1185">Reference proteome</keyword>
<keyword evidence="8" id="KW-0520">NAD</keyword>
<dbReference type="Proteomes" id="UP001144396">
    <property type="component" value="Unassembled WGS sequence"/>
</dbReference>
<dbReference type="InterPro" id="IPR001753">
    <property type="entry name" value="Enoyl-CoA_hydra/iso"/>
</dbReference>
<dbReference type="GO" id="GO:0070403">
    <property type="term" value="F:NAD+ binding"/>
    <property type="evidence" value="ECO:0007669"/>
    <property type="project" value="InterPro"/>
</dbReference>
<dbReference type="CDD" id="cd06558">
    <property type="entry name" value="crotonase-like"/>
    <property type="match status" value="1"/>
</dbReference>
<dbReference type="GO" id="GO:0016509">
    <property type="term" value="F:long-chain (3S)-3-hydroxyacyl-CoA dehydrogenase (NAD+) activity"/>
    <property type="evidence" value="ECO:0007669"/>
    <property type="project" value="TreeGrafter"/>
</dbReference>
<evidence type="ECO:0000256" key="12">
    <source>
        <dbReference type="ARBA" id="ARBA00049556"/>
    </source>
</evidence>
<dbReference type="InterPro" id="IPR006176">
    <property type="entry name" value="3-OHacyl-CoA_DH_NAD-bd"/>
</dbReference>
<dbReference type="InterPro" id="IPR036291">
    <property type="entry name" value="NAD(P)-bd_dom_sf"/>
</dbReference>
<dbReference type="PANTHER" id="PTHR43612">
    <property type="entry name" value="TRIFUNCTIONAL ENZYME SUBUNIT ALPHA"/>
    <property type="match status" value="1"/>
</dbReference>
<keyword evidence="7" id="KW-0560">Oxidoreductase</keyword>
<dbReference type="RefSeq" id="WP_281881925.1">
    <property type="nucleotide sequence ID" value="NZ_BSDP01000001.1"/>
</dbReference>
<comment type="similarity">
    <text evidence="3">In the central section; belongs to the 3-hydroxyacyl-CoA dehydrogenase family.</text>
</comment>
<dbReference type="InterPro" id="IPR008927">
    <property type="entry name" value="6-PGluconate_DH-like_C_sf"/>
</dbReference>
<dbReference type="InterPro" id="IPR050136">
    <property type="entry name" value="FA_oxidation_alpha_subunit"/>
</dbReference>
<evidence type="ECO:0000256" key="9">
    <source>
        <dbReference type="ARBA" id="ARBA00023098"/>
    </source>
</evidence>
<keyword evidence="6" id="KW-0442">Lipid degradation</keyword>
<comment type="caution">
    <text evidence="15">The sequence shown here is derived from an EMBL/GenBank/DDBJ whole genome shotgun (WGS) entry which is preliminary data.</text>
</comment>
<accession>A0A9W6FN04</accession>
<dbReference type="GO" id="GO:0004300">
    <property type="term" value="F:enoyl-CoA hydratase activity"/>
    <property type="evidence" value="ECO:0007669"/>
    <property type="project" value="TreeGrafter"/>
</dbReference>
<dbReference type="Gene3D" id="3.40.50.720">
    <property type="entry name" value="NAD(P)-binding Rossmann-like Domain"/>
    <property type="match status" value="1"/>
</dbReference>
<dbReference type="Pfam" id="PF00378">
    <property type="entry name" value="ECH_1"/>
    <property type="match status" value="1"/>
</dbReference>
<evidence type="ECO:0000259" key="13">
    <source>
        <dbReference type="Pfam" id="PF00725"/>
    </source>
</evidence>
<dbReference type="Pfam" id="PF00725">
    <property type="entry name" value="3HCDH"/>
    <property type="match status" value="1"/>
</dbReference>
<evidence type="ECO:0000259" key="14">
    <source>
        <dbReference type="Pfam" id="PF02737"/>
    </source>
</evidence>
<feature type="domain" description="3-hydroxyacyl-CoA dehydrogenase C-terminal" evidence="13">
    <location>
        <begin position="509"/>
        <end position="609"/>
    </location>
</feature>
<dbReference type="Gene3D" id="3.90.226.10">
    <property type="entry name" value="2-enoyl-CoA Hydratase, Chain A, domain 1"/>
    <property type="match status" value="1"/>
</dbReference>
<dbReference type="FunFam" id="3.40.50.720:FF:000009">
    <property type="entry name" value="Fatty oxidation complex, alpha subunit"/>
    <property type="match status" value="1"/>
</dbReference>
<comment type="catalytic activity">
    <reaction evidence="12">
        <text>a (3S)-3-hydroxyacyl-CoA + NAD(+) = a 3-oxoacyl-CoA + NADH + H(+)</text>
        <dbReference type="Rhea" id="RHEA:22432"/>
        <dbReference type="ChEBI" id="CHEBI:15378"/>
        <dbReference type="ChEBI" id="CHEBI:57318"/>
        <dbReference type="ChEBI" id="CHEBI:57540"/>
        <dbReference type="ChEBI" id="CHEBI:57945"/>
        <dbReference type="ChEBI" id="CHEBI:90726"/>
        <dbReference type="EC" id="1.1.1.35"/>
    </reaction>
</comment>
<dbReference type="EMBL" id="BSDP01000001">
    <property type="protein sequence ID" value="GLI25920.1"/>
    <property type="molecule type" value="Genomic_DNA"/>
</dbReference>
<comment type="pathway">
    <text evidence="1">Lipid metabolism; fatty acid beta-oxidation.</text>
</comment>
<evidence type="ECO:0000256" key="2">
    <source>
        <dbReference type="ARBA" id="ARBA00005086"/>
    </source>
</evidence>
<reference evidence="15" key="1">
    <citation type="submission" date="2022-12" db="EMBL/GenBank/DDBJ databases">
        <title>Reference genome sequencing for broad-spectrum identification of bacterial and archaeal isolates by mass spectrometry.</title>
        <authorList>
            <person name="Sekiguchi Y."/>
            <person name="Tourlousse D.M."/>
        </authorList>
    </citation>
    <scope>NUCLEOTIDE SEQUENCE</scope>
    <source>
        <strain evidence="15">14</strain>
    </source>
</reference>
<sequence>MTIEAIVTEAPAIHWDRDEDGVVTLTLDDPDSSVNTMNDAYTLSMGIVVDRLEAELDDVTGVILASAKSSFFAGGDLNQLMQGSPETAAEQTAHVERVKADLRRLERLGKPVVAAINGTALGGGLEVALAAHRRIVADVKGTRLGLPEVTLGLLPGGGGITRTVRMLGLQPALTKVIMTGTKFAPAGALEVGIIDEVVPTVDDLIPAAKAWIAANPVAVKPWDEKGFRIPGGGPNSPSIASVLPAMAANVRKQVKGAPMPAPRAALAAAVEGALVDFDTASTIETRYLTSLTVGQVAKNMINAFFFDLQKINAGASRPDGYPKYTATKVGVIGAGMMGAAIAYVSAKAGIDVVLKDVTIEAARRGKGYAERLEAKALQRGRTTPEKSAALLARITPSADPADFAGVDFVIEAVFESVDVKQAVFQEIEDVVEPDAVLGSNTSTLPITELSTGVKRPDDFIGIHFFSPVDKMPLVEIVRGRNTGDEVLAKTFDYVLQIRKTPIVVNDNRGFFTSRVIGRYIDEAVAAVGEGVSPATVEQASLQAGYPAGALQLLDELTITLTQKIREETKKAAIAEGRGWTEHGAEAVVDRMVDELGRKGRSTGGGFYDYDADGKRIGLWPGLADAFGSGTDIPFEDLKERMLFAEAIDTVRCFDEGVLTSVADANIGSIYGIGFPAWTGGVIQYINQYEGGLPGFVARARELAEAYGPHFEPPASLVAKAESGETYA</sequence>
<evidence type="ECO:0000256" key="4">
    <source>
        <dbReference type="ARBA" id="ARBA00009463"/>
    </source>
</evidence>
<evidence type="ECO:0000313" key="16">
    <source>
        <dbReference type="Proteomes" id="UP001144396"/>
    </source>
</evidence>
<dbReference type="SUPFAM" id="SSF48179">
    <property type="entry name" value="6-phosphogluconate dehydrogenase C-terminal domain-like"/>
    <property type="match status" value="2"/>
</dbReference>
<evidence type="ECO:0000256" key="8">
    <source>
        <dbReference type="ARBA" id="ARBA00023027"/>
    </source>
</evidence>
<evidence type="ECO:0000313" key="15">
    <source>
        <dbReference type="EMBL" id="GLI25920.1"/>
    </source>
</evidence>
<comment type="pathway">
    <text evidence="2">Lipid metabolism; butanoate metabolism.</text>
</comment>
<evidence type="ECO:0000256" key="3">
    <source>
        <dbReference type="ARBA" id="ARBA00007005"/>
    </source>
</evidence>
<evidence type="ECO:0000256" key="5">
    <source>
        <dbReference type="ARBA" id="ARBA00022832"/>
    </source>
</evidence>
<dbReference type="FunFam" id="3.90.226.10:FF:000047">
    <property type="entry name" value="Probable 3-hydroxyacyl-CoA dehydrogenase"/>
    <property type="match status" value="1"/>
</dbReference>
<dbReference type="InterPro" id="IPR029045">
    <property type="entry name" value="ClpP/crotonase-like_dom_sf"/>
</dbReference>
<evidence type="ECO:0000256" key="1">
    <source>
        <dbReference type="ARBA" id="ARBA00005005"/>
    </source>
</evidence>
<keyword evidence="5" id="KW-0276">Fatty acid metabolism</keyword>
<keyword evidence="11" id="KW-0511">Multifunctional enzyme</keyword>
<organism evidence="15 16">
    <name type="scientific">Agromyces rhizosphaerae</name>
    <dbReference type="NCBI Taxonomy" id="88374"/>
    <lineage>
        <taxon>Bacteria</taxon>
        <taxon>Bacillati</taxon>
        <taxon>Actinomycetota</taxon>
        <taxon>Actinomycetes</taxon>
        <taxon>Micrococcales</taxon>
        <taxon>Microbacteriaceae</taxon>
        <taxon>Agromyces</taxon>
    </lineage>
</organism>
<dbReference type="Gene3D" id="1.10.1040.50">
    <property type="match status" value="1"/>
</dbReference>
<dbReference type="SUPFAM" id="SSF51735">
    <property type="entry name" value="NAD(P)-binding Rossmann-fold domains"/>
    <property type="match status" value="1"/>
</dbReference>
<gene>
    <name evidence="15" type="primary">fadB</name>
    <name evidence="15" type="ORF">ARHIZOSPH14_01620</name>
</gene>
<dbReference type="PANTHER" id="PTHR43612:SF3">
    <property type="entry name" value="TRIFUNCTIONAL ENZYME SUBUNIT ALPHA, MITOCHONDRIAL"/>
    <property type="match status" value="1"/>
</dbReference>
<dbReference type="AlphaFoldDB" id="A0A9W6FN04"/>
<dbReference type="FunFam" id="1.10.1040.50:FF:000005">
    <property type="entry name" value="Probable 3-hydroxyacyl-CoA dehydrogenase"/>
    <property type="match status" value="1"/>
</dbReference>
<feature type="domain" description="3-hydroxyacyl-CoA dehydrogenase NAD binding" evidence="14">
    <location>
        <begin position="328"/>
        <end position="506"/>
    </location>
</feature>
<evidence type="ECO:0000256" key="11">
    <source>
        <dbReference type="ARBA" id="ARBA00023268"/>
    </source>
</evidence>
<name>A0A9W6FN04_9MICO</name>
<dbReference type="GO" id="GO:0006635">
    <property type="term" value="P:fatty acid beta-oxidation"/>
    <property type="evidence" value="ECO:0007669"/>
    <property type="project" value="UniProtKB-ARBA"/>
</dbReference>
<comment type="similarity">
    <text evidence="4">Belongs to the 3-hydroxyacyl-CoA dehydrogenase family.</text>
</comment>
<dbReference type="InterPro" id="IPR006108">
    <property type="entry name" value="3HC_DH_C"/>
</dbReference>
<evidence type="ECO:0000256" key="7">
    <source>
        <dbReference type="ARBA" id="ARBA00023002"/>
    </source>
</evidence>
<protein>
    <submittedName>
        <fullName evidence="15">3-hydroxyacyl-CoA dehydrogenase</fullName>
    </submittedName>
</protein>
<dbReference type="SUPFAM" id="SSF52096">
    <property type="entry name" value="ClpP/crotonase"/>
    <property type="match status" value="1"/>
</dbReference>
<evidence type="ECO:0000256" key="10">
    <source>
        <dbReference type="ARBA" id="ARBA00023239"/>
    </source>
</evidence>
<evidence type="ECO:0000256" key="6">
    <source>
        <dbReference type="ARBA" id="ARBA00022963"/>
    </source>
</evidence>
<keyword evidence="10" id="KW-0456">Lyase</keyword>
<keyword evidence="9" id="KW-0443">Lipid metabolism</keyword>
<proteinExistence type="inferred from homology"/>
<dbReference type="Pfam" id="PF02737">
    <property type="entry name" value="3HCDH_N"/>
    <property type="match status" value="1"/>
</dbReference>